<evidence type="ECO:0000256" key="1">
    <source>
        <dbReference type="ARBA" id="ARBA00022723"/>
    </source>
</evidence>
<dbReference type="PROSITE" id="PS50103">
    <property type="entry name" value="ZF_C3H1"/>
    <property type="match status" value="2"/>
</dbReference>
<evidence type="ECO:0000256" key="5">
    <source>
        <dbReference type="PROSITE-ProRule" id="PRU00723"/>
    </source>
</evidence>
<evidence type="ECO:0000313" key="10">
    <source>
        <dbReference type="Proteomes" id="UP000327013"/>
    </source>
</evidence>
<keyword evidence="3 5" id="KW-0863">Zinc-finger</keyword>
<dbReference type="InterPro" id="IPR045877">
    <property type="entry name" value="ZFP36-like"/>
</dbReference>
<dbReference type="AlphaFoldDB" id="A0A5N6QZ97"/>
<evidence type="ECO:0000259" key="8">
    <source>
        <dbReference type="PROSITE" id="PS50103"/>
    </source>
</evidence>
<dbReference type="SUPFAM" id="SSF90229">
    <property type="entry name" value="CCCH zinc finger"/>
    <property type="match status" value="2"/>
</dbReference>
<evidence type="ECO:0000256" key="6">
    <source>
        <dbReference type="SAM" id="Coils"/>
    </source>
</evidence>
<keyword evidence="1 5" id="KW-0479">Metal-binding</keyword>
<feature type="coiled-coil region" evidence="6">
    <location>
        <begin position="126"/>
        <end position="153"/>
    </location>
</feature>
<feature type="region of interest" description="Disordered" evidence="7">
    <location>
        <begin position="1"/>
        <end position="43"/>
    </location>
</feature>
<feature type="zinc finger region" description="C3H1-type" evidence="5">
    <location>
        <begin position="312"/>
        <end position="340"/>
    </location>
</feature>
<keyword evidence="10" id="KW-1185">Reference proteome</keyword>
<feature type="compositionally biased region" description="Polar residues" evidence="7">
    <location>
        <begin position="9"/>
        <end position="28"/>
    </location>
</feature>
<organism evidence="9 10">
    <name type="scientific">Carpinus fangiana</name>
    <dbReference type="NCBI Taxonomy" id="176857"/>
    <lineage>
        <taxon>Eukaryota</taxon>
        <taxon>Viridiplantae</taxon>
        <taxon>Streptophyta</taxon>
        <taxon>Embryophyta</taxon>
        <taxon>Tracheophyta</taxon>
        <taxon>Spermatophyta</taxon>
        <taxon>Magnoliopsida</taxon>
        <taxon>eudicotyledons</taxon>
        <taxon>Gunneridae</taxon>
        <taxon>Pentapetalae</taxon>
        <taxon>rosids</taxon>
        <taxon>fabids</taxon>
        <taxon>Fagales</taxon>
        <taxon>Betulaceae</taxon>
        <taxon>Carpinus</taxon>
    </lineage>
</organism>
<evidence type="ECO:0000256" key="7">
    <source>
        <dbReference type="SAM" id="MobiDB-lite"/>
    </source>
</evidence>
<accession>A0A5N6QZ97</accession>
<dbReference type="OrthoDB" id="410307at2759"/>
<protein>
    <recommendedName>
        <fullName evidence="8">C3H1-type domain-containing protein</fullName>
    </recommendedName>
</protein>
<dbReference type="Pfam" id="PF00642">
    <property type="entry name" value="zf-CCCH"/>
    <property type="match status" value="2"/>
</dbReference>
<dbReference type="PANTHER" id="PTHR12547:SF178">
    <property type="entry name" value="ZINC FINGER CCCH DOMAIN-CONTAINING PROTEIN 14"/>
    <property type="match status" value="1"/>
</dbReference>
<keyword evidence="2" id="KW-0677">Repeat</keyword>
<keyword evidence="6" id="KW-0175">Coiled coil</keyword>
<reference evidence="9 10" key="1">
    <citation type="submission" date="2019-06" db="EMBL/GenBank/DDBJ databases">
        <title>A chromosomal-level reference genome of Carpinus fangiana (Coryloideae, Betulaceae).</title>
        <authorList>
            <person name="Yang X."/>
            <person name="Wang Z."/>
            <person name="Zhang L."/>
            <person name="Hao G."/>
            <person name="Liu J."/>
            <person name="Yang Y."/>
        </authorList>
    </citation>
    <scope>NUCLEOTIDE SEQUENCE [LARGE SCALE GENOMIC DNA]</scope>
    <source>
        <strain evidence="9">Cfa_2016G</strain>
        <tissue evidence="9">Leaf</tissue>
    </source>
</reference>
<dbReference type="FunFam" id="4.10.1000.10:FF:000002">
    <property type="entry name" value="Zinc finger protein 36, C3H1 type-like 1"/>
    <property type="match status" value="1"/>
</dbReference>
<dbReference type="FunFam" id="4.10.1000.10:FF:000001">
    <property type="entry name" value="zinc finger CCCH domain-containing protein 15-like"/>
    <property type="match status" value="1"/>
</dbReference>
<proteinExistence type="predicted"/>
<gene>
    <name evidence="9" type="ORF">FH972_007886</name>
</gene>
<dbReference type="InterPro" id="IPR000571">
    <property type="entry name" value="Znf_CCCH"/>
</dbReference>
<evidence type="ECO:0000256" key="2">
    <source>
        <dbReference type="ARBA" id="ARBA00022737"/>
    </source>
</evidence>
<keyword evidence="4 5" id="KW-0862">Zinc</keyword>
<dbReference type="Proteomes" id="UP000327013">
    <property type="component" value="Chromosome 3"/>
</dbReference>
<dbReference type="GO" id="GO:0003729">
    <property type="term" value="F:mRNA binding"/>
    <property type="evidence" value="ECO:0007669"/>
    <property type="project" value="InterPro"/>
</dbReference>
<evidence type="ECO:0000256" key="4">
    <source>
        <dbReference type="ARBA" id="ARBA00022833"/>
    </source>
</evidence>
<feature type="domain" description="C3H1-type" evidence="8">
    <location>
        <begin position="312"/>
        <end position="340"/>
    </location>
</feature>
<dbReference type="PANTHER" id="PTHR12547">
    <property type="entry name" value="CCCH ZINC FINGER/TIS11-RELATED"/>
    <property type="match status" value="1"/>
</dbReference>
<name>A0A5N6QZ97_9ROSI</name>
<feature type="domain" description="C3H1-type" evidence="8">
    <location>
        <begin position="274"/>
        <end position="302"/>
    </location>
</feature>
<dbReference type="GO" id="GO:0008270">
    <property type="term" value="F:zinc ion binding"/>
    <property type="evidence" value="ECO:0007669"/>
    <property type="project" value="UniProtKB-KW"/>
</dbReference>
<evidence type="ECO:0000256" key="3">
    <source>
        <dbReference type="ARBA" id="ARBA00022771"/>
    </source>
</evidence>
<dbReference type="EMBL" id="CM017323">
    <property type="protein sequence ID" value="KAE8022052.1"/>
    <property type="molecule type" value="Genomic_DNA"/>
</dbReference>
<feature type="zinc finger region" description="C3H1-type" evidence="5">
    <location>
        <begin position="274"/>
        <end position="302"/>
    </location>
</feature>
<dbReference type="SMART" id="SM00356">
    <property type="entry name" value="ZnF_C3H1"/>
    <property type="match status" value="2"/>
</dbReference>
<dbReference type="InterPro" id="IPR036855">
    <property type="entry name" value="Znf_CCCH_sf"/>
</dbReference>
<sequence length="350" mass="38897">MEKDASPPSDGSTNTTAAISSQITSHSAPSPPPPSSPPRDTTRARADHYLPENQSFGADFASMYHSIFPPKSSSLSLSPSTCCSSSIIDDFNSDDATATQQRLNQARLILQYHELNGHYDLCRASLLDLIAEADALRQENAELRVSNAELLKLLSSQASFHNRLLSSPANPDRSFLHHFRRLSIDEERTPTTNRFDRHSPDRFTLPKSISVRSTGFAKAHSLPAATSNPSPSLSFTRPRVPSQLAAGSQKVYVPAGKRDEEQEALELEVYNQGMIKTELCNKWQETGTCPYGDHCQFAHGITELRPVIRHPRYKTEVCRMVLAGSTCPYGHRCHFRHSLNDQEKMLLGPR</sequence>
<dbReference type="Gene3D" id="4.10.1000.10">
    <property type="entry name" value="Zinc finger, CCCH-type"/>
    <property type="match status" value="2"/>
</dbReference>
<evidence type="ECO:0000313" key="9">
    <source>
        <dbReference type="EMBL" id="KAE8022052.1"/>
    </source>
</evidence>